<dbReference type="NCBIfam" id="NF003811">
    <property type="entry name" value="PRK05402.1"/>
    <property type="match status" value="1"/>
</dbReference>
<comment type="catalytic activity">
    <reaction evidence="1 10">
        <text>Transfers a segment of a (1-&gt;4)-alpha-D-glucan chain to a primary hydroxy group in a similar glucan chain.</text>
        <dbReference type="EC" id="2.4.1.18"/>
    </reaction>
</comment>
<feature type="active site" description="Proton donor" evidence="10 11">
    <location>
        <position position="358"/>
    </location>
</feature>
<dbReference type="NCBIfam" id="NF008967">
    <property type="entry name" value="PRK12313.1"/>
    <property type="match status" value="1"/>
</dbReference>
<dbReference type="HAMAP" id="MF_00685">
    <property type="entry name" value="GlgB"/>
    <property type="match status" value="1"/>
</dbReference>
<dbReference type="Gene3D" id="2.60.40.1180">
    <property type="entry name" value="Golgi alpha-mannosidase II"/>
    <property type="match status" value="1"/>
</dbReference>
<dbReference type="SUPFAM" id="SSF51011">
    <property type="entry name" value="Glycosyl hydrolase domain"/>
    <property type="match status" value="1"/>
</dbReference>
<dbReference type="InterPro" id="IPR044143">
    <property type="entry name" value="GlgB_N_E_set_prok"/>
</dbReference>
<dbReference type="PIRSF" id="PIRSF000463">
    <property type="entry name" value="GlgB"/>
    <property type="match status" value="1"/>
</dbReference>
<evidence type="ECO:0000256" key="4">
    <source>
        <dbReference type="ARBA" id="ARBA00009000"/>
    </source>
</evidence>
<dbReference type="UniPathway" id="UPA00164"/>
<accession>A0A1L5FCP3</accession>
<dbReference type="SMART" id="SM00642">
    <property type="entry name" value="Aamy"/>
    <property type="match status" value="1"/>
</dbReference>
<protein>
    <recommendedName>
        <fullName evidence="10">1,4-alpha-glucan branching enzyme GlgB</fullName>
        <ecNumber evidence="10">2.4.1.18</ecNumber>
    </recommendedName>
    <alternativeName>
        <fullName evidence="10">1,4-alpha-D-glucan:1,4-alpha-D-glucan 6-glucosyl-transferase</fullName>
    </alternativeName>
    <alternativeName>
        <fullName evidence="10">Alpha-(1-&gt;4)-glucan branching enzyme</fullName>
    </alternativeName>
    <alternativeName>
        <fullName evidence="10">Glycogen branching enzyme</fullName>
        <shortName evidence="10">BE</shortName>
    </alternativeName>
</protein>
<dbReference type="InterPro" id="IPR006407">
    <property type="entry name" value="GlgB"/>
</dbReference>
<evidence type="ECO:0000256" key="11">
    <source>
        <dbReference type="PIRSR" id="PIRSR000463-1"/>
    </source>
</evidence>
<proteinExistence type="inferred from homology"/>
<evidence type="ECO:0000256" key="5">
    <source>
        <dbReference type="ARBA" id="ARBA00022600"/>
    </source>
</evidence>
<dbReference type="EC" id="2.4.1.18" evidence="10"/>
<dbReference type="RefSeq" id="WP_073540346.1">
    <property type="nucleotide sequence ID" value="NZ_CP018335.1"/>
</dbReference>
<dbReference type="InterPro" id="IPR013783">
    <property type="entry name" value="Ig-like_fold"/>
</dbReference>
<evidence type="ECO:0000256" key="1">
    <source>
        <dbReference type="ARBA" id="ARBA00000826"/>
    </source>
</evidence>
<dbReference type="NCBIfam" id="TIGR01515">
    <property type="entry name" value="branching_enzym"/>
    <property type="match status" value="1"/>
</dbReference>
<dbReference type="AlphaFoldDB" id="A0A1L5FCP3"/>
<comment type="subunit">
    <text evidence="10">Monomer.</text>
</comment>
<dbReference type="GO" id="GO:0003844">
    <property type="term" value="F:1,4-alpha-glucan branching enzyme activity"/>
    <property type="evidence" value="ECO:0007669"/>
    <property type="project" value="UniProtKB-UniRule"/>
</dbReference>
<dbReference type="FunFam" id="3.20.20.80:FF:000003">
    <property type="entry name" value="1,4-alpha-glucan branching enzyme GlgB"/>
    <property type="match status" value="1"/>
</dbReference>
<gene>
    <name evidence="10" type="primary">glgB</name>
    <name evidence="13" type="ORF">BS101_19765</name>
</gene>
<evidence type="ECO:0000256" key="6">
    <source>
        <dbReference type="ARBA" id="ARBA00022676"/>
    </source>
</evidence>
<dbReference type="SUPFAM" id="SSF51445">
    <property type="entry name" value="(Trans)glycosidases"/>
    <property type="match status" value="1"/>
</dbReference>
<dbReference type="OrthoDB" id="9800174at2"/>
<comment type="pathway">
    <text evidence="3 10">Glycan biosynthesis; glycogen biosynthesis.</text>
</comment>
<dbReference type="GO" id="GO:0005829">
    <property type="term" value="C:cytosol"/>
    <property type="evidence" value="ECO:0007669"/>
    <property type="project" value="TreeGrafter"/>
</dbReference>
<dbReference type="Gene3D" id="3.20.20.80">
    <property type="entry name" value="Glycosidases"/>
    <property type="match status" value="1"/>
</dbReference>
<dbReference type="FunFam" id="2.60.40.1180:FF:000002">
    <property type="entry name" value="1,4-alpha-glucan branching enzyme GlgB"/>
    <property type="match status" value="1"/>
</dbReference>
<evidence type="ECO:0000256" key="3">
    <source>
        <dbReference type="ARBA" id="ARBA00004964"/>
    </source>
</evidence>
<comment type="function">
    <text evidence="2 10">Catalyzes the formation of the alpha-1,6-glucosidic linkages in glycogen by scission of a 1,4-alpha-linked oligosaccharide from growing alpha-1,4-glucan chains and the subsequent attachment of the oligosaccharide to the alpha-1,6 position.</text>
</comment>
<keyword evidence="9 10" id="KW-0119">Carbohydrate metabolism</keyword>
<dbReference type="GO" id="GO:0043169">
    <property type="term" value="F:cation binding"/>
    <property type="evidence" value="ECO:0007669"/>
    <property type="project" value="InterPro"/>
</dbReference>
<evidence type="ECO:0000313" key="14">
    <source>
        <dbReference type="Proteomes" id="UP000184604"/>
    </source>
</evidence>
<feature type="domain" description="Glycosyl hydrolase family 13 catalytic" evidence="12">
    <location>
        <begin position="148"/>
        <end position="503"/>
    </location>
</feature>
<dbReference type="Gene3D" id="2.60.40.10">
    <property type="entry name" value="Immunoglobulins"/>
    <property type="match status" value="1"/>
</dbReference>
<dbReference type="InterPro" id="IPR017853">
    <property type="entry name" value="GH"/>
</dbReference>
<dbReference type="InterPro" id="IPR037439">
    <property type="entry name" value="Branching_enzy"/>
</dbReference>
<reference evidence="13 14" key="1">
    <citation type="submission" date="2016-12" db="EMBL/GenBank/DDBJ databases">
        <title>Complete genome sequence of Clostridium kluyveri JZZ isolated from the pit mud of a Chinese flavor liquor-making factory.</title>
        <authorList>
            <person name="Wang Y."/>
        </authorList>
    </citation>
    <scope>NUCLEOTIDE SEQUENCE [LARGE SCALE GENOMIC DNA]</scope>
    <source>
        <strain evidence="13 14">JZZ</strain>
    </source>
</reference>
<comment type="similarity">
    <text evidence="4 10">Belongs to the glycosyl hydrolase 13 family. GlgB subfamily.</text>
</comment>
<dbReference type="Pfam" id="PF02922">
    <property type="entry name" value="CBM_48"/>
    <property type="match status" value="1"/>
</dbReference>
<keyword evidence="8 10" id="KW-0320">Glycogen biosynthesis</keyword>
<evidence type="ECO:0000259" key="12">
    <source>
        <dbReference type="SMART" id="SM00642"/>
    </source>
</evidence>
<dbReference type="InterPro" id="IPR004193">
    <property type="entry name" value="Glyco_hydro_13_N"/>
</dbReference>
<evidence type="ECO:0000256" key="7">
    <source>
        <dbReference type="ARBA" id="ARBA00022679"/>
    </source>
</evidence>
<keyword evidence="5 10" id="KW-0321">Glycogen metabolism</keyword>
<keyword evidence="6 10" id="KW-0328">Glycosyltransferase</keyword>
<dbReference type="CDD" id="cd11322">
    <property type="entry name" value="AmyAc_Glg_BE"/>
    <property type="match status" value="1"/>
</dbReference>
<evidence type="ECO:0000313" key="13">
    <source>
        <dbReference type="EMBL" id="APM40785.1"/>
    </source>
</evidence>
<dbReference type="Pfam" id="PF00128">
    <property type="entry name" value="Alpha-amylase"/>
    <property type="match status" value="1"/>
</dbReference>
<dbReference type="InterPro" id="IPR013780">
    <property type="entry name" value="Glyco_hydro_b"/>
</dbReference>
<dbReference type="EMBL" id="CP018335">
    <property type="protein sequence ID" value="APM40785.1"/>
    <property type="molecule type" value="Genomic_DNA"/>
</dbReference>
<evidence type="ECO:0000256" key="10">
    <source>
        <dbReference type="HAMAP-Rule" id="MF_00685"/>
    </source>
</evidence>
<dbReference type="InterPro" id="IPR006047">
    <property type="entry name" value="GH13_cat_dom"/>
</dbReference>
<evidence type="ECO:0000256" key="8">
    <source>
        <dbReference type="ARBA" id="ARBA00023056"/>
    </source>
</evidence>
<dbReference type="GO" id="GO:0004553">
    <property type="term" value="F:hydrolase activity, hydrolyzing O-glycosyl compounds"/>
    <property type="evidence" value="ECO:0007669"/>
    <property type="project" value="InterPro"/>
</dbReference>
<dbReference type="InterPro" id="IPR006048">
    <property type="entry name" value="A-amylase/branching_C"/>
</dbReference>
<evidence type="ECO:0000256" key="9">
    <source>
        <dbReference type="ARBA" id="ARBA00023277"/>
    </source>
</evidence>
<dbReference type="CDD" id="cd02855">
    <property type="entry name" value="E_set_GBE_prok_N"/>
    <property type="match status" value="1"/>
</dbReference>
<dbReference type="PANTHER" id="PTHR43651:SF3">
    <property type="entry name" value="1,4-ALPHA-GLUCAN-BRANCHING ENZYME"/>
    <property type="match status" value="1"/>
</dbReference>
<keyword evidence="7 10" id="KW-0808">Transferase</keyword>
<dbReference type="PANTHER" id="PTHR43651">
    <property type="entry name" value="1,4-ALPHA-GLUCAN-BRANCHING ENZYME"/>
    <property type="match status" value="1"/>
</dbReference>
<organism evidence="13 14">
    <name type="scientific">Clostridium kluyveri</name>
    <dbReference type="NCBI Taxonomy" id="1534"/>
    <lineage>
        <taxon>Bacteria</taxon>
        <taxon>Bacillati</taxon>
        <taxon>Bacillota</taxon>
        <taxon>Clostridia</taxon>
        <taxon>Eubacteriales</taxon>
        <taxon>Clostridiaceae</taxon>
        <taxon>Clostridium</taxon>
    </lineage>
</organism>
<name>A0A1L5FCP3_CLOKL</name>
<dbReference type="Proteomes" id="UP000184604">
    <property type="component" value="Chromosome"/>
</dbReference>
<feature type="active site" description="Nucleophile" evidence="10 11">
    <location>
        <position position="305"/>
    </location>
</feature>
<dbReference type="GO" id="GO:0005978">
    <property type="term" value="P:glycogen biosynthetic process"/>
    <property type="evidence" value="ECO:0007669"/>
    <property type="project" value="UniProtKB-UniRule"/>
</dbReference>
<dbReference type="Pfam" id="PF02806">
    <property type="entry name" value="Alpha-amylase_C"/>
    <property type="match status" value="1"/>
</dbReference>
<sequence>MPNKDINLFYKGESYNSYKFMGSHFTKERGKFGTRFTVWAPKAAAVRVLGDFNNWNPRDGDNLERIWGKDLWSGFIIGVKKESIYKYEIIDKSGKSVLKSDPYARYSEKRPKNASKIIGKKTFKWEDSKWISKRKTQNVYKSPINIYEVHLGSWKKDENGNFLNYRDIAKQLVKYLKTMNYNYVEILPLMEHPLDDSWGYQITGYYSVTSRYGSIEDFKYFINMCHIEDIGVILDWVPGHFCKDEHGLYKFDGTPTYEYEDEKQSENKSWGAGNFDLGKPEIKSFLISNALFWLREFHIDGLRVDAVANTLYLDYDRGPGQWTANEYGGNENLSAVKFYRELNTALFKEFPNLIMIAEESTAWPMVTAPSYCGGLGFNFKWNMGWMNDVLKYIKMSPEERTYNHRLLTFSIMYNYSENFILPISHDEVVHGKCSLVDKMWGDYFDKFAGLRVFITYMYTHPGKKHIFMGTEFAQFSEWRSSGQLDWELIDKFPMHKKTLDFFEKINKFYISEKPLWELDHIEKGFEWIDADNSNQSILVFMRKSSQENNILIIICNFKSEVYSNYNIGVPYFGEYQEVFNTDEKEFGGSGGVVNDIVYSKNGEYHNQKFCLTVKIPPMAAIILKPKKIYPDIAEQKLIISSKDESKNKMSLKEQK</sequence>
<evidence type="ECO:0000256" key="2">
    <source>
        <dbReference type="ARBA" id="ARBA00002953"/>
    </source>
</evidence>